<gene>
    <name evidence="2" type="ordered locus">At2g11920</name>
</gene>
<dbReference type="EMBL" id="AC007045">
    <property type="protein sequence ID" value="AAD22503.1"/>
    <property type="molecule type" value="Genomic_DNA"/>
</dbReference>
<name>Q9SIY1_ARATH</name>
<reference evidence="2" key="3">
    <citation type="submission" date="2002-02" db="EMBL/GenBank/DDBJ databases">
        <authorList>
            <person name="Town C.D."/>
            <person name="Kaul S."/>
        </authorList>
    </citation>
    <scope>NUCLEOTIDE SEQUENCE</scope>
</reference>
<dbReference type="AlphaFoldDB" id="Q9SIY1"/>
<evidence type="ECO:0000256" key="1">
    <source>
        <dbReference type="SAM" id="MobiDB-lite"/>
    </source>
</evidence>
<sequence>MHELDEDIRKWEVETALREENFECTSVSSRGRFGSVCQFGGYQFDLRQDLMGPSEEIQEHDEDLLQRFKNTKTISVEIWDIRGSTVGGVNENRGNRSKSREGIKRIYLEKLKDESLELINESEEDEGLIRLNSGRMSGKRKNRRITKRHTLPDEIWKTWGANCGCRISLVCPDPRSIIINQWARSSGPGDGPESVNSEVGFEGPFEARPV</sequence>
<accession>Q9SIY1</accession>
<evidence type="ECO:0000313" key="2">
    <source>
        <dbReference type="EMBL" id="AAD22503.1"/>
    </source>
</evidence>
<dbReference type="PIR" id="G84499">
    <property type="entry name" value="G84499"/>
</dbReference>
<organism evidence="2">
    <name type="scientific">Arabidopsis thaliana</name>
    <name type="common">Mouse-ear cress</name>
    <dbReference type="NCBI Taxonomy" id="3702"/>
    <lineage>
        <taxon>Eukaryota</taxon>
        <taxon>Viridiplantae</taxon>
        <taxon>Streptophyta</taxon>
        <taxon>Embryophyta</taxon>
        <taxon>Tracheophyta</taxon>
        <taxon>Spermatophyta</taxon>
        <taxon>Magnoliopsida</taxon>
        <taxon>eudicotyledons</taxon>
        <taxon>Gunneridae</taxon>
        <taxon>Pentapetalae</taxon>
        <taxon>rosids</taxon>
        <taxon>malvids</taxon>
        <taxon>Brassicales</taxon>
        <taxon>Brassicaceae</taxon>
        <taxon>Camelineae</taxon>
        <taxon>Arabidopsis</taxon>
    </lineage>
</organism>
<proteinExistence type="predicted"/>
<reference evidence="2" key="2">
    <citation type="submission" date="2000-03" db="EMBL/GenBank/DDBJ databases">
        <authorList>
            <person name="Lin X."/>
            <person name="Kaul S."/>
            <person name="Shea T.P."/>
            <person name="Fujii C.Y."/>
            <person name="Shen M."/>
            <person name="VanAken S.E."/>
            <person name="Barnstead M.E."/>
            <person name="Mason T.M."/>
            <person name="Bowman C.L."/>
            <person name="Ronning C.M."/>
            <person name="Benito M.-I."/>
            <person name="Carrera A.J."/>
            <person name="Creasy T.H."/>
            <person name="Buell C.R."/>
            <person name="Town C.D."/>
            <person name="Nierman W.C."/>
            <person name="Fraser C.M."/>
            <person name="Venter J.C."/>
        </authorList>
    </citation>
    <scope>NUCLEOTIDE SEQUENCE</scope>
</reference>
<protein>
    <submittedName>
        <fullName evidence="2">Uncharacterized protein At2g11920</fullName>
    </submittedName>
</protein>
<reference key="1">
    <citation type="journal article" date="1999" name="Nature">
        <title>Sequence and analysis of chromosome 2 of the plant Arabidopsis thaliana.</title>
        <authorList>
            <person name="Lin X."/>
            <person name="Kaul S."/>
            <person name="Rounsley S."/>
            <person name="Shea T.P."/>
            <person name="Benito M.I."/>
            <person name="Town C.D."/>
            <person name="Fujii C.Y."/>
            <person name="Mason T."/>
            <person name="Bowman C.L."/>
            <person name="Barnstead M."/>
            <person name="Feldblyum T.V."/>
            <person name="Buell C.R."/>
            <person name="Ketchum K.A."/>
            <person name="Lee J."/>
            <person name="Ronning C.M."/>
            <person name="Koo H.L."/>
            <person name="Moffat K.S."/>
            <person name="Cronin L.A."/>
            <person name="Shen M."/>
            <person name="Pai G."/>
            <person name="Van Aken S."/>
            <person name="Umayam L."/>
            <person name="Tallon L.J."/>
            <person name="Gill J.E."/>
            <person name="Adams M.D."/>
            <person name="Carrera A.J."/>
            <person name="Creasy T.H."/>
            <person name="Goodman H.M."/>
            <person name="Somerville C.R."/>
            <person name="Copenhaver G.P."/>
            <person name="Preuss D."/>
            <person name="Nierman W.C."/>
            <person name="White O."/>
            <person name="Eisen J.A."/>
            <person name="Salzberg S.L."/>
            <person name="Fraser C.M."/>
            <person name="Venter J.C."/>
        </authorList>
    </citation>
    <scope>NUCLEOTIDE SEQUENCE [LARGE SCALE GENOMIC DNA]</scope>
    <source>
        <strain>cv. Columbia</strain>
    </source>
</reference>
<feature type="region of interest" description="Disordered" evidence="1">
    <location>
        <begin position="183"/>
        <end position="210"/>
    </location>
</feature>